<comment type="similarity">
    <text evidence="1">Belongs to the PemK/MazF family.</text>
</comment>
<dbReference type="Pfam" id="PF02452">
    <property type="entry name" value="PemK_toxin"/>
    <property type="match status" value="1"/>
</dbReference>
<name>A0A8I0KNB5_9ACTO</name>
<proteinExistence type="inferred from homology"/>
<dbReference type="InterPro" id="IPR011067">
    <property type="entry name" value="Plasmid_toxin/cell-grow_inhib"/>
</dbReference>
<dbReference type="EMBL" id="JACRUO010000001">
    <property type="protein sequence ID" value="MBD3689106.1"/>
    <property type="molecule type" value="Genomic_DNA"/>
</dbReference>
<evidence type="ECO:0000256" key="3">
    <source>
        <dbReference type="SAM" id="MobiDB-lite"/>
    </source>
</evidence>
<organism evidence="4 5">
    <name type="scientific">Nanchangia anserum</name>
    <dbReference type="NCBI Taxonomy" id="2692125"/>
    <lineage>
        <taxon>Bacteria</taxon>
        <taxon>Bacillati</taxon>
        <taxon>Actinomycetota</taxon>
        <taxon>Actinomycetes</taxon>
        <taxon>Actinomycetales</taxon>
        <taxon>Actinomycetaceae</taxon>
        <taxon>Nanchangia</taxon>
    </lineage>
</organism>
<dbReference type="Gene3D" id="2.30.30.110">
    <property type="match status" value="1"/>
</dbReference>
<evidence type="ECO:0000256" key="1">
    <source>
        <dbReference type="ARBA" id="ARBA00007521"/>
    </source>
</evidence>
<dbReference type="Proteomes" id="UP000627538">
    <property type="component" value="Unassembled WGS sequence"/>
</dbReference>
<reference evidence="4 5" key="1">
    <citation type="submission" date="2020-08" db="EMBL/GenBank/DDBJ databases">
        <title>Winkia gen. nov., sp. nov., isolated from faeces of the Anser albifrons in China.</title>
        <authorList>
            <person name="Liu Q."/>
        </authorList>
    </citation>
    <scope>NUCLEOTIDE SEQUENCE [LARGE SCALE GENOMIC DNA]</scope>
    <source>
        <strain evidence="4 5">C62</strain>
    </source>
</reference>
<evidence type="ECO:0000313" key="4">
    <source>
        <dbReference type="EMBL" id="MBD3689106.1"/>
    </source>
</evidence>
<dbReference type="RefSeq" id="WP_191071177.1">
    <property type="nucleotide sequence ID" value="NZ_CP060506.1"/>
</dbReference>
<dbReference type="SUPFAM" id="SSF50118">
    <property type="entry name" value="Cell growth inhibitor/plasmid maintenance toxic component"/>
    <property type="match status" value="1"/>
</dbReference>
<sequence>MALDPTVKRIGTRLLRALSSQAQRALRDATREQRKRPASRPASSQPRTRVLDTSRGLPPFTYAPERDGDADPGEVCWAWVPYEEDPSQGKDRPVLVLARYNRQLIVAQMTSKDHVHRGAPERDRAGRVWMDIGTGEWDRQRRPSEVRLDRLLIVDPSAIRREGASLDRTMFDSVVRRLHEIHDA</sequence>
<accession>A0A8I0KNB5</accession>
<gene>
    <name evidence="4" type="ORF">H8R10_02505</name>
</gene>
<keyword evidence="2" id="KW-1277">Toxin-antitoxin system</keyword>
<comment type="caution">
    <text evidence="4">The sequence shown here is derived from an EMBL/GenBank/DDBJ whole genome shotgun (WGS) entry which is preliminary data.</text>
</comment>
<protein>
    <submittedName>
        <fullName evidence="4">Type II toxin-antitoxin system PemK/MazF family toxin</fullName>
    </submittedName>
</protein>
<dbReference type="InterPro" id="IPR003477">
    <property type="entry name" value="PemK-like"/>
</dbReference>
<keyword evidence="5" id="KW-1185">Reference proteome</keyword>
<dbReference type="GO" id="GO:0003677">
    <property type="term" value="F:DNA binding"/>
    <property type="evidence" value="ECO:0007669"/>
    <property type="project" value="InterPro"/>
</dbReference>
<dbReference type="AlphaFoldDB" id="A0A8I0KNB5"/>
<feature type="region of interest" description="Disordered" evidence="3">
    <location>
        <begin position="26"/>
        <end position="69"/>
    </location>
</feature>
<evidence type="ECO:0000256" key="2">
    <source>
        <dbReference type="ARBA" id="ARBA00022649"/>
    </source>
</evidence>
<evidence type="ECO:0000313" key="5">
    <source>
        <dbReference type="Proteomes" id="UP000627538"/>
    </source>
</evidence>